<dbReference type="InterPro" id="IPR001867">
    <property type="entry name" value="OmpR/PhoB-type_DNA-bd"/>
</dbReference>
<dbReference type="EMBL" id="PNCL01000037">
    <property type="protein sequence ID" value="TMP59896.1"/>
    <property type="molecule type" value="Genomic_DNA"/>
</dbReference>
<name>A0A5S3XS80_9GAMM</name>
<dbReference type="Pfam" id="PF00486">
    <property type="entry name" value="Trans_reg_C"/>
    <property type="match status" value="1"/>
</dbReference>
<comment type="caution">
    <text evidence="6">The sequence shown here is derived from an EMBL/GenBank/DDBJ whole genome shotgun (WGS) entry which is preliminary data.</text>
</comment>
<evidence type="ECO:0000259" key="4">
    <source>
        <dbReference type="PROSITE" id="PS51755"/>
    </source>
</evidence>
<organism evidence="6 8">
    <name type="scientific">Pseudoalteromonas citrea</name>
    <dbReference type="NCBI Taxonomy" id="43655"/>
    <lineage>
        <taxon>Bacteria</taxon>
        <taxon>Pseudomonadati</taxon>
        <taxon>Pseudomonadota</taxon>
        <taxon>Gammaproteobacteria</taxon>
        <taxon>Alteromonadales</taxon>
        <taxon>Pseudoalteromonadaceae</taxon>
        <taxon>Pseudoalteromonas</taxon>
    </lineage>
</organism>
<evidence type="ECO:0000256" key="2">
    <source>
        <dbReference type="PROSITE-ProRule" id="PRU01091"/>
    </source>
</evidence>
<dbReference type="SMART" id="SM00862">
    <property type="entry name" value="Trans_reg_C"/>
    <property type="match status" value="1"/>
</dbReference>
<keyword evidence="7" id="KW-1185">Reference proteome</keyword>
<feature type="domain" description="OmpR/PhoB-type" evidence="4">
    <location>
        <begin position="11"/>
        <end position="109"/>
    </location>
</feature>
<evidence type="ECO:0000313" key="5">
    <source>
        <dbReference type="EMBL" id="TMP40626.1"/>
    </source>
</evidence>
<dbReference type="InterPro" id="IPR036388">
    <property type="entry name" value="WH-like_DNA-bd_sf"/>
</dbReference>
<dbReference type="EMBL" id="PNCK01000072">
    <property type="protein sequence ID" value="TMP40626.1"/>
    <property type="molecule type" value="Genomic_DNA"/>
</dbReference>
<reference evidence="6" key="3">
    <citation type="submission" date="2019-09" db="EMBL/GenBank/DDBJ databases">
        <title>Co-occurence of chitin degradation, pigmentation and bioactivity in marine Pseudoalteromonas.</title>
        <authorList>
            <person name="Sonnenschein E.C."/>
            <person name="Bech P.K."/>
        </authorList>
    </citation>
    <scope>NUCLEOTIDE SEQUENCE</scope>
    <source>
        <strain evidence="6">S2231</strain>
        <strain evidence="5 7">S2233</strain>
    </source>
</reference>
<evidence type="ECO:0000313" key="8">
    <source>
        <dbReference type="Proteomes" id="UP000307706"/>
    </source>
</evidence>
<reference evidence="8" key="2">
    <citation type="submission" date="2019-06" db="EMBL/GenBank/DDBJ databases">
        <title>Co-occurence of chitin degradation, pigmentation and bioactivity in marine Pseudoalteromonas.</title>
        <authorList>
            <person name="Sonnenschein E.C."/>
            <person name="Bech P.K."/>
        </authorList>
    </citation>
    <scope>NUCLEOTIDE SEQUENCE [LARGE SCALE GENOMIC DNA]</scope>
    <source>
        <strain evidence="8">S2231</strain>
    </source>
</reference>
<dbReference type="PROSITE" id="PS51755">
    <property type="entry name" value="OMPR_PHOB"/>
    <property type="match status" value="1"/>
</dbReference>
<keyword evidence="1 2" id="KW-0238">DNA-binding</keyword>
<gene>
    <name evidence="6" type="ORF">CWB96_08105</name>
    <name evidence="5" type="ORF">CWB97_17745</name>
</gene>
<proteinExistence type="predicted"/>
<dbReference type="GO" id="GO:0003677">
    <property type="term" value="F:DNA binding"/>
    <property type="evidence" value="ECO:0007669"/>
    <property type="project" value="UniProtKB-UniRule"/>
</dbReference>
<evidence type="ECO:0000256" key="1">
    <source>
        <dbReference type="ARBA" id="ARBA00023125"/>
    </source>
</evidence>
<reference evidence="6 8" key="1">
    <citation type="submission" date="2017-12" db="EMBL/GenBank/DDBJ databases">
        <authorList>
            <person name="Paulsen S."/>
            <person name="Gram L.K."/>
        </authorList>
    </citation>
    <scope>NUCLEOTIDE SEQUENCE [LARGE SCALE GENOMIC DNA]</scope>
    <source>
        <strain evidence="6 8">S2231</strain>
        <strain evidence="5">S2233</strain>
    </source>
</reference>
<keyword evidence="3" id="KW-0812">Transmembrane</keyword>
<protein>
    <recommendedName>
        <fullName evidence="4">OmpR/PhoB-type domain-containing protein</fullName>
    </recommendedName>
</protein>
<dbReference type="Proteomes" id="UP000305730">
    <property type="component" value="Unassembled WGS sequence"/>
</dbReference>
<dbReference type="OrthoDB" id="6296073at2"/>
<dbReference type="CDD" id="cd00383">
    <property type="entry name" value="trans_reg_C"/>
    <property type="match status" value="1"/>
</dbReference>
<accession>A0A5S3XS80</accession>
<evidence type="ECO:0000313" key="6">
    <source>
        <dbReference type="EMBL" id="TMP59896.1"/>
    </source>
</evidence>
<dbReference type="InterPro" id="IPR016032">
    <property type="entry name" value="Sig_transdc_resp-reg_C-effctor"/>
</dbReference>
<dbReference type="RefSeq" id="WP_119862643.1">
    <property type="nucleotide sequence ID" value="NZ_PNCK01000072.1"/>
</dbReference>
<sequence length="152" mass="17920">MFYKETQKNQFKRALFGPFTLDNRSQTLKIDNTLVKVEPLIFELLVYFMLNPDRVISRDELGEKIWQQEFVDNNSINRAISELRRILSHDALPENAIKTHYRKGYSFNIDVKFDPQNILDSMHGGLRALTRHNVQIFLLLLLLIVLQLVIYL</sequence>
<keyword evidence="3" id="KW-1133">Transmembrane helix</keyword>
<dbReference type="SUPFAM" id="SSF46894">
    <property type="entry name" value="C-terminal effector domain of the bipartite response regulators"/>
    <property type="match status" value="1"/>
</dbReference>
<evidence type="ECO:0000256" key="3">
    <source>
        <dbReference type="SAM" id="Phobius"/>
    </source>
</evidence>
<dbReference type="GO" id="GO:0006355">
    <property type="term" value="P:regulation of DNA-templated transcription"/>
    <property type="evidence" value="ECO:0007669"/>
    <property type="project" value="InterPro"/>
</dbReference>
<dbReference type="Gene3D" id="1.10.10.10">
    <property type="entry name" value="Winged helix-like DNA-binding domain superfamily/Winged helix DNA-binding domain"/>
    <property type="match status" value="1"/>
</dbReference>
<dbReference type="Proteomes" id="UP000307706">
    <property type="component" value="Unassembled WGS sequence"/>
</dbReference>
<dbReference type="GO" id="GO:0000160">
    <property type="term" value="P:phosphorelay signal transduction system"/>
    <property type="evidence" value="ECO:0007669"/>
    <property type="project" value="InterPro"/>
</dbReference>
<feature type="transmembrane region" description="Helical" evidence="3">
    <location>
        <begin position="134"/>
        <end position="151"/>
    </location>
</feature>
<evidence type="ECO:0000313" key="7">
    <source>
        <dbReference type="Proteomes" id="UP000305730"/>
    </source>
</evidence>
<dbReference type="AlphaFoldDB" id="A0A5S3XS80"/>
<feature type="DNA-binding region" description="OmpR/PhoB-type" evidence="2">
    <location>
        <begin position="11"/>
        <end position="109"/>
    </location>
</feature>
<keyword evidence="3" id="KW-0472">Membrane</keyword>